<feature type="compositionally biased region" description="Low complexity" evidence="2">
    <location>
        <begin position="96"/>
        <end position="127"/>
    </location>
</feature>
<keyword evidence="4" id="KW-1185">Reference proteome</keyword>
<protein>
    <recommendedName>
        <fullName evidence="5">Haloacid dehalogenase</fullName>
    </recommendedName>
</protein>
<dbReference type="Pfam" id="PF00702">
    <property type="entry name" value="Hydrolase"/>
    <property type="match status" value="1"/>
</dbReference>
<dbReference type="Proteomes" id="UP000054270">
    <property type="component" value="Unassembled WGS sequence"/>
</dbReference>
<sequence>MSAPTPKITDHKILIFDVYGTLADWESGLFDALKPLLARYPASKSWSRKDALSAFMAAEGDLQAQYPDMLYNELLAKVHEILEERLKTLSGEQPGATPSASVAATDPAAAATTDAGASTSAAAGDGAQNAHTRFGNSIEHWPVFPDTVAALRRLAKHFKLVVLSNVDRSSFSHTHARLAGAPADGVALQTYTFPVPNPHQYWHPQDAPGSQSPFTLVMTAQDTGCYKPALGGFRAALAYFGAHPELFGDLSLRPGEEVKDRVLSVAQSLPHDHEPASRLGMRSVWIDRQAAVTCNVTPGGLDAKPKWTWRFETLGEMADAVEEELGKIGK</sequence>
<dbReference type="SFLD" id="SFLDG01129">
    <property type="entry name" value="C1.5:_HAD__Beta-PGM__Phosphata"/>
    <property type="match status" value="1"/>
</dbReference>
<dbReference type="EMBL" id="KN817545">
    <property type="protein sequence ID" value="KJA23161.1"/>
    <property type="molecule type" value="Genomic_DNA"/>
</dbReference>
<dbReference type="Gene3D" id="1.10.150.750">
    <property type="match status" value="1"/>
</dbReference>
<dbReference type="OrthoDB" id="20198at2759"/>
<evidence type="ECO:0000313" key="4">
    <source>
        <dbReference type="Proteomes" id="UP000054270"/>
    </source>
</evidence>
<feature type="region of interest" description="Disordered" evidence="2">
    <location>
        <begin position="90"/>
        <end position="128"/>
    </location>
</feature>
<dbReference type="PANTHER" id="PTHR43316:SF9">
    <property type="entry name" value="ACID DEHALOGENASE, PUTATIVE (AFU_ORTHOLOGUE AFUA_6G14460)-RELATED"/>
    <property type="match status" value="1"/>
</dbReference>
<reference evidence="4" key="1">
    <citation type="submission" date="2014-04" db="EMBL/GenBank/DDBJ databases">
        <title>Evolutionary Origins and Diversification of the Mycorrhizal Mutualists.</title>
        <authorList>
            <consortium name="DOE Joint Genome Institute"/>
            <consortium name="Mycorrhizal Genomics Consortium"/>
            <person name="Kohler A."/>
            <person name="Kuo A."/>
            <person name="Nagy L.G."/>
            <person name="Floudas D."/>
            <person name="Copeland A."/>
            <person name="Barry K.W."/>
            <person name="Cichocki N."/>
            <person name="Veneault-Fourrey C."/>
            <person name="LaButti K."/>
            <person name="Lindquist E.A."/>
            <person name="Lipzen A."/>
            <person name="Lundell T."/>
            <person name="Morin E."/>
            <person name="Murat C."/>
            <person name="Riley R."/>
            <person name="Ohm R."/>
            <person name="Sun H."/>
            <person name="Tunlid A."/>
            <person name="Henrissat B."/>
            <person name="Grigoriev I.V."/>
            <person name="Hibbett D.S."/>
            <person name="Martin F."/>
        </authorList>
    </citation>
    <scope>NUCLEOTIDE SEQUENCE [LARGE SCALE GENOMIC DNA]</scope>
    <source>
        <strain evidence="4">FD-334 SS-4</strain>
    </source>
</reference>
<dbReference type="STRING" id="945553.A0A0D2P3B6"/>
<evidence type="ECO:0000256" key="2">
    <source>
        <dbReference type="SAM" id="MobiDB-lite"/>
    </source>
</evidence>
<organism evidence="3 4">
    <name type="scientific">Hypholoma sublateritium (strain FD-334 SS-4)</name>
    <dbReference type="NCBI Taxonomy" id="945553"/>
    <lineage>
        <taxon>Eukaryota</taxon>
        <taxon>Fungi</taxon>
        <taxon>Dikarya</taxon>
        <taxon>Basidiomycota</taxon>
        <taxon>Agaricomycotina</taxon>
        <taxon>Agaricomycetes</taxon>
        <taxon>Agaricomycetidae</taxon>
        <taxon>Agaricales</taxon>
        <taxon>Agaricineae</taxon>
        <taxon>Strophariaceae</taxon>
        <taxon>Hypholoma</taxon>
    </lineage>
</organism>
<evidence type="ECO:0000256" key="1">
    <source>
        <dbReference type="ARBA" id="ARBA00022801"/>
    </source>
</evidence>
<dbReference type="InterPro" id="IPR051540">
    <property type="entry name" value="S-2-haloacid_dehalogenase"/>
</dbReference>
<evidence type="ECO:0000313" key="3">
    <source>
        <dbReference type="EMBL" id="KJA23161.1"/>
    </source>
</evidence>
<gene>
    <name evidence="3" type="ORF">HYPSUDRAFT_40333</name>
</gene>
<dbReference type="AlphaFoldDB" id="A0A0D2P3B6"/>
<proteinExistence type="predicted"/>
<name>A0A0D2P3B6_HYPSF</name>
<dbReference type="Gene3D" id="3.40.50.1000">
    <property type="entry name" value="HAD superfamily/HAD-like"/>
    <property type="match status" value="1"/>
</dbReference>
<dbReference type="SUPFAM" id="SSF56784">
    <property type="entry name" value="HAD-like"/>
    <property type="match status" value="1"/>
</dbReference>
<evidence type="ECO:0008006" key="5">
    <source>
        <dbReference type="Google" id="ProtNLM"/>
    </source>
</evidence>
<keyword evidence="1" id="KW-0378">Hydrolase</keyword>
<dbReference type="SFLD" id="SFLDS00003">
    <property type="entry name" value="Haloacid_Dehalogenase"/>
    <property type="match status" value="1"/>
</dbReference>
<dbReference type="InterPro" id="IPR023214">
    <property type="entry name" value="HAD_sf"/>
</dbReference>
<dbReference type="PANTHER" id="PTHR43316">
    <property type="entry name" value="HYDROLASE, HALOACID DELAHOGENASE-RELATED"/>
    <property type="match status" value="1"/>
</dbReference>
<accession>A0A0D2P3B6</accession>
<dbReference type="OMA" id="TCWIERR"/>
<dbReference type="InterPro" id="IPR036412">
    <property type="entry name" value="HAD-like_sf"/>
</dbReference>
<dbReference type="GO" id="GO:0016787">
    <property type="term" value="F:hydrolase activity"/>
    <property type="evidence" value="ECO:0007669"/>
    <property type="project" value="UniProtKB-KW"/>
</dbReference>